<dbReference type="PANTHER" id="PTHR37844">
    <property type="entry name" value="SER/THR PROTEIN PHOSPHATASE SUPERFAMILY (AFU_ORTHOLOGUE AFUA_1G14840)"/>
    <property type="match status" value="1"/>
</dbReference>
<reference evidence="3 5" key="1">
    <citation type="submission" date="2017-09" db="EMBL/GenBank/DDBJ databases">
        <title>Genomics of the genus Arcobacter.</title>
        <authorList>
            <person name="Perez-Cataluna A."/>
            <person name="Figueras M.J."/>
            <person name="Salas-Masso N."/>
        </authorList>
    </citation>
    <scope>NUCLEOTIDE SEQUENCE [LARGE SCALE GENOMIC DNA]</scope>
    <source>
        <strain evidence="3 5">CECT 7837</strain>
    </source>
</reference>
<evidence type="ECO:0000313" key="2">
    <source>
        <dbReference type="EMBL" id="AXX96060.1"/>
    </source>
</evidence>
<dbReference type="RefSeq" id="WP_118918209.1">
    <property type="nucleotide sequence ID" value="NZ_CP032097.1"/>
</dbReference>
<keyword evidence="4" id="KW-1185">Reference proteome</keyword>
<dbReference type="Gene3D" id="3.60.21.10">
    <property type="match status" value="1"/>
</dbReference>
<dbReference type="InterPro" id="IPR029052">
    <property type="entry name" value="Metallo-depent_PP-like"/>
</dbReference>
<dbReference type="GO" id="GO:0016787">
    <property type="term" value="F:hydrolase activity"/>
    <property type="evidence" value="ECO:0007669"/>
    <property type="project" value="InterPro"/>
</dbReference>
<dbReference type="EMBL" id="NXIG01000016">
    <property type="protein sequence ID" value="RXI28926.1"/>
    <property type="molecule type" value="Genomic_DNA"/>
</dbReference>
<protein>
    <submittedName>
        <fullName evidence="2">Metallophosphatase domain-containing protein</fullName>
    </submittedName>
</protein>
<reference evidence="2 4" key="2">
    <citation type="submission" date="2018-08" db="EMBL/GenBank/DDBJ databases">
        <title>Complete genome of the Arcobacter ellisii type strain LMG 26155.</title>
        <authorList>
            <person name="Miller W.G."/>
            <person name="Yee E."/>
            <person name="Bono J.L."/>
        </authorList>
    </citation>
    <scope>NUCLEOTIDE SEQUENCE [LARGE SCALE GENOMIC DNA]</scope>
    <source>
        <strain evidence="2 4">LMG 26155</strain>
    </source>
</reference>
<evidence type="ECO:0000313" key="5">
    <source>
        <dbReference type="Proteomes" id="UP000290588"/>
    </source>
</evidence>
<proteinExistence type="predicted"/>
<evidence type="ECO:0000313" key="3">
    <source>
        <dbReference type="EMBL" id="RXI28926.1"/>
    </source>
</evidence>
<evidence type="ECO:0000313" key="4">
    <source>
        <dbReference type="Proteomes" id="UP000262582"/>
    </source>
</evidence>
<feature type="domain" description="Calcineurin-like phosphoesterase" evidence="1">
    <location>
        <begin position="1"/>
        <end position="239"/>
    </location>
</feature>
<dbReference type="AlphaFoldDB" id="A0A347UB32"/>
<dbReference type="KEGG" id="aell:AELL_2443"/>
<dbReference type="PANTHER" id="PTHR37844:SF1">
    <property type="entry name" value="CALCINEURIN-LIKE PHOSPHOESTERASE DOMAIN-CONTAINING PROTEIN"/>
    <property type="match status" value="1"/>
</dbReference>
<dbReference type="EMBL" id="CP032097">
    <property type="protein sequence ID" value="AXX96060.1"/>
    <property type="molecule type" value="Genomic_DNA"/>
</dbReference>
<dbReference type="SUPFAM" id="SSF56300">
    <property type="entry name" value="Metallo-dependent phosphatases"/>
    <property type="match status" value="1"/>
</dbReference>
<accession>A0A347UB32</accession>
<dbReference type="OrthoDB" id="356681at2"/>
<sequence length="274" mass="32498">MKIDILSDVHFDNYFYNKYKSDDVIKFYSQIIDFNNCGDVLVIAGDIGHNNFQNIKILKILKEYYKNIICVLGNHDYYLLGKENKSQFKNSFARVENMRELINSEVGMYCLDGWIVEIDGVKFGGCDGWYNDGYFFRQYPTETFTRKSTNVMWRNIMNDAEFIYGVENFDDIFQIERPKIEKVFQKCDVMITHINPSAKNEHINIRYQNNPSNVFFCFDGEKYLKNGNMKYWIFGHTHEELEYEEYNVKCICNPLGYFNESGNGSWVKIRQIEV</sequence>
<dbReference type="Proteomes" id="UP000262582">
    <property type="component" value="Chromosome"/>
</dbReference>
<gene>
    <name evidence="2" type="ORF">AELL_2443</name>
    <name evidence="3" type="ORF">CP962_12650</name>
</gene>
<dbReference type="InterPro" id="IPR004843">
    <property type="entry name" value="Calcineurin-like_PHP"/>
</dbReference>
<name>A0A347UB32_9BACT</name>
<evidence type="ECO:0000259" key="1">
    <source>
        <dbReference type="Pfam" id="PF00149"/>
    </source>
</evidence>
<dbReference type="Pfam" id="PF00149">
    <property type="entry name" value="Metallophos"/>
    <property type="match status" value="1"/>
</dbReference>
<dbReference type="Proteomes" id="UP000290588">
    <property type="component" value="Unassembled WGS sequence"/>
</dbReference>
<organism evidence="3 5">
    <name type="scientific">Arcobacter ellisii</name>
    <dbReference type="NCBI Taxonomy" id="913109"/>
    <lineage>
        <taxon>Bacteria</taxon>
        <taxon>Pseudomonadati</taxon>
        <taxon>Campylobacterota</taxon>
        <taxon>Epsilonproteobacteria</taxon>
        <taxon>Campylobacterales</taxon>
        <taxon>Arcobacteraceae</taxon>
        <taxon>Arcobacter</taxon>
    </lineage>
</organism>